<name>A0ABW2UMD2_9RHOB</name>
<proteinExistence type="predicted"/>
<dbReference type="RefSeq" id="WP_377406309.1">
    <property type="nucleotide sequence ID" value="NZ_JBHTFQ010000011.1"/>
</dbReference>
<dbReference type="Proteomes" id="UP001596516">
    <property type="component" value="Unassembled WGS sequence"/>
</dbReference>
<evidence type="ECO:0000256" key="1">
    <source>
        <dbReference type="ARBA" id="ARBA00023186"/>
    </source>
</evidence>
<keyword evidence="3" id="KW-1185">Reference proteome</keyword>
<accession>A0ABW2UMD2</accession>
<dbReference type="InterPro" id="IPR036411">
    <property type="entry name" value="TorD-like_sf"/>
</dbReference>
<organism evidence="2 3">
    <name type="scientific">Plastorhodobacter daqingensis</name>
    <dbReference type="NCBI Taxonomy" id="1387281"/>
    <lineage>
        <taxon>Bacteria</taxon>
        <taxon>Pseudomonadati</taxon>
        <taxon>Pseudomonadota</taxon>
        <taxon>Alphaproteobacteria</taxon>
        <taxon>Rhodobacterales</taxon>
        <taxon>Paracoccaceae</taxon>
        <taxon>Plastorhodobacter</taxon>
    </lineage>
</organism>
<evidence type="ECO:0000313" key="3">
    <source>
        <dbReference type="Proteomes" id="UP001596516"/>
    </source>
</evidence>
<evidence type="ECO:0000313" key="2">
    <source>
        <dbReference type="EMBL" id="MFC7705912.1"/>
    </source>
</evidence>
<dbReference type="PANTHER" id="PTHR34227">
    <property type="entry name" value="CHAPERONE PROTEIN YCDY"/>
    <property type="match status" value="1"/>
</dbReference>
<comment type="caution">
    <text evidence="2">The sequence shown here is derived from an EMBL/GenBank/DDBJ whole genome shotgun (WGS) entry which is preliminary data.</text>
</comment>
<keyword evidence="1" id="KW-0143">Chaperone</keyword>
<reference evidence="3" key="1">
    <citation type="journal article" date="2019" name="Int. J. Syst. Evol. Microbiol.">
        <title>The Global Catalogue of Microorganisms (GCM) 10K type strain sequencing project: providing services to taxonomists for standard genome sequencing and annotation.</title>
        <authorList>
            <consortium name="The Broad Institute Genomics Platform"/>
            <consortium name="The Broad Institute Genome Sequencing Center for Infectious Disease"/>
            <person name="Wu L."/>
            <person name="Ma J."/>
        </authorList>
    </citation>
    <scope>NUCLEOTIDE SEQUENCE [LARGE SCALE GENOMIC DNA]</scope>
    <source>
        <strain evidence="3">CGMCC 1.12750</strain>
    </source>
</reference>
<dbReference type="InterPro" id="IPR020945">
    <property type="entry name" value="DMSO/NO3_reduct_chaperone"/>
</dbReference>
<gene>
    <name evidence="2" type="ORF">ACFQXB_17150</name>
</gene>
<dbReference type="Pfam" id="PF02613">
    <property type="entry name" value="Nitrate_red_del"/>
    <property type="match status" value="1"/>
</dbReference>
<dbReference type="EMBL" id="JBHTFQ010000011">
    <property type="protein sequence ID" value="MFC7705912.1"/>
    <property type="molecule type" value="Genomic_DNA"/>
</dbReference>
<dbReference type="PANTHER" id="PTHR34227:SF1">
    <property type="entry name" value="DIMETHYL SULFOXIDE REDUCTASE CHAPERONE-RELATED"/>
    <property type="match status" value="1"/>
</dbReference>
<dbReference type="InterPro" id="IPR050289">
    <property type="entry name" value="TorD/DmsD_chaperones"/>
</dbReference>
<sequence>MSPASPANAGPAIADHDVLRGQQYGFLARALASAPDADLLSAIARMDGDSGTPLGQAYDALRQAAAKTAPKAVEREYFELFIGVGRGELLPYASFYLTGFLNERPLADLRGDLARLGLARAADRHEPEDHIAFLFEVMSGLAIGEHGVEGLDDRVFFTRHIAPWAAQFFDDLAIAPSAGFYRPLAEVGRVFVDIESRAFAFSG</sequence>
<dbReference type="Gene3D" id="1.10.3480.10">
    <property type="entry name" value="TorD-like"/>
    <property type="match status" value="1"/>
</dbReference>
<protein>
    <submittedName>
        <fullName evidence="2">Molecular chaperone</fullName>
    </submittedName>
</protein>
<dbReference type="SUPFAM" id="SSF89155">
    <property type="entry name" value="TorD-like"/>
    <property type="match status" value="1"/>
</dbReference>